<name>Q4V250_BACCZ</name>
<sequence>MCSKTCKQLRAANYMIKGSSTVLDWDVDLNYDNVSAIAVSQGGKYQSGYNYHSYSDHFVQDYYGQSVVDRTIDSDL</sequence>
<dbReference type="KEGG" id="bcz:pE33L466_0038"/>
<protein>
    <submittedName>
        <fullName evidence="1">Uncharacterized protein</fullName>
    </submittedName>
</protein>
<keyword evidence="1" id="KW-0614">Plasmid</keyword>
<geneLocation type="plasmid" evidence="1 2">
    <name>pE33L466</name>
</geneLocation>
<proteinExistence type="predicted"/>
<dbReference type="EMBL" id="CP000040">
    <property type="protein sequence ID" value="AAY60207.1"/>
    <property type="molecule type" value="Genomic_DNA"/>
</dbReference>
<evidence type="ECO:0000313" key="1">
    <source>
        <dbReference type="EMBL" id="AAY60207.1"/>
    </source>
</evidence>
<gene>
    <name evidence="1" type="ordered locus">pE33L466_0038</name>
</gene>
<dbReference type="PATRIC" id="fig|288681.22.peg.5791"/>
<dbReference type="AlphaFoldDB" id="Q4V250"/>
<evidence type="ECO:0000313" key="2">
    <source>
        <dbReference type="Proteomes" id="UP000002612"/>
    </source>
</evidence>
<accession>Q4V250</accession>
<reference evidence="2" key="1">
    <citation type="journal article" date="2006" name="J. Bacteriol.">
        <title>Pathogenomic sequence analysis of Bacillus cereus and Bacillus thuringiensis isolates closely related to Bacillus anthracis.</title>
        <authorList>
            <person name="Han C.S."/>
            <person name="Xie G."/>
            <person name="Challacombe J.F."/>
            <person name="Altherr M.R."/>
            <person name="Bhotika S.S."/>
            <person name="Brown N."/>
            <person name="Bruce D."/>
            <person name="Campbell C.S."/>
            <person name="Campbell M.L."/>
            <person name="Chen J."/>
            <person name="Chertkov O."/>
            <person name="Cleland C."/>
            <person name="Dimitrijevic M."/>
            <person name="Doggett N.A."/>
            <person name="Fawcett J.J."/>
            <person name="Glavina T."/>
            <person name="Goodwin L.A."/>
            <person name="Green L.D."/>
            <person name="Hill K.K."/>
            <person name="Hitchcock P."/>
            <person name="Jackson P.J."/>
            <person name="Keim P."/>
            <person name="Kewalramani A.R."/>
            <person name="Longmire J."/>
            <person name="Lucas S."/>
            <person name="Malfatti S."/>
            <person name="McMurry K."/>
            <person name="Meincke L.J."/>
            <person name="Misra M."/>
            <person name="Moseman B.L."/>
            <person name="Mundt M."/>
            <person name="Munk A.C."/>
            <person name="Okinaka R.T."/>
            <person name="Parson-Quintana B."/>
            <person name="Reilly L.P."/>
            <person name="Richardson P."/>
            <person name="Robinson D.L."/>
            <person name="Rubin E."/>
            <person name="Saunders E."/>
            <person name="Tapia R."/>
            <person name="Tesmer J.G."/>
            <person name="Thayer N."/>
            <person name="Thompson L.S."/>
            <person name="Tice H."/>
            <person name="Ticknor L.O."/>
            <person name="Wills P.L."/>
            <person name="Brettin T.S."/>
            <person name="Gilna P."/>
        </authorList>
    </citation>
    <scope>NUCLEOTIDE SEQUENCE [LARGE SCALE GENOMIC DNA]</scope>
    <source>
        <strain evidence="2">ZK / E33L</strain>
        <plasmid evidence="2">pE33L466</plasmid>
    </source>
</reference>
<organism evidence="1 2">
    <name type="scientific">Bacillus cereus (strain ZK / E33L)</name>
    <dbReference type="NCBI Taxonomy" id="288681"/>
    <lineage>
        <taxon>Bacteria</taxon>
        <taxon>Bacillati</taxon>
        <taxon>Bacillota</taxon>
        <taxon>Bacilli</taxon>
        <taxon>Bacillales</taxon>
        <taxon>Bacillaceae</taxon>
        <taxon>Bacillus</taxon>
        <taxon>Bacillus cereus group</taxon>
    </lineage>
</organism>
<dbReference type="Proteomes" id="UP000002612">
    <property type="component" value="Plasmid pE33L466"/>
</dbReference>